<dbReference type="AlphaFoldDB" id="A0A2A2GK31"/>
<dbReference type="EMBL" id="NSJZ01000006">
    <property type="protein sequence ID" value="PAU97249.1"/>
    <property type="molecule type" value="Genomic_DNA"/>
</dbReference>
<accession>A0A2A2GK31</accession>
<protein>
    <submittedName>
        <fullName evidence="1">Uncharacterized protein</fullName>
    </submittedName>
</protein>
<reference evidence="1 2" key="1">
    <citation type="submission" date="2017-09" db="EMBL/GenBank/DDBJ databases">
        <title>Paracoccus alkalisoli sp. nov., isolated from saline alkaline soil.</title>
        <authorList>
            <person name="Dong X."/>
            <person name="Zhang G."/>
        </authorList>
    </citation>
    <scope>NUCLEOTIDE SEQUENCE [LARGE SCALE GENOMIC DNA]</scope>
    <source>
        <strain evidence="1 2">WN007</strain>
    </source>
</reference>
<proteinExistence type="predicted"/>
<organism evidence="1 2">
    <name type="scientific">Paracoccus salipaludis</name>
    <dbReference type="NCBI Taxonomy" id="2032623"/>
    <lineage>
        <taxon>Bacteria</taxon>
        <taxon>Pseudomonadati</taxon>
        <taxon>Pseudomonadota</taxon>
        <taxon>Alphaproteobacteria</taxon>
        <taxon>Rhodobacterales</taxon>
        <taxon>Paracoccaceae</taxon>
        <taxon>Paracoccus</taxon>
    </lineage>
</organism>
<comment type="caution">
    <text evidence="1">The sequence shown here is derived from an EMBL/GenBank/DDBJ whole genome shotgun (WGS) entry which is preliminary data.</text>
</comment>
<evidence type="ECO:0000313" key="1">
    <source>
        <dbReference type="EMBL" id="PAU97249.1"/>
    </source>
</evidence>
<keyword evidence="2" id="KW-1185">Reference proteome</keyword>
<sequence length="77" mass="8274">MRLAAWPNKAGILSDSATAVADVRHPDPMAVMAERVRRDAQPAAIAGCTVRIEDEWSWGGDIFGPDLVGTVRSDAVR</sequence>
<gene>
    <name evidence="1" type="ORF">CK240_09215</name>
</gene>
<dbReference type="RefSeq" id="WP_095640052.1">
    <property type="nucleotide sequence ID" value="NZ_NSJZ01000006.1"/>
</dbReference>
<dbReference type="Proteomes" id="UP000218023">
    <property type="component" value="Unassembled WGS sequence"/>
</dbReference>
<evidence type="ECO:0000313" key="2">
    <source>
        <dbReference type="Proteomes" id="UP000218023"/>
    </source>
</evidence>
<name>A0A2A2GK31_9RHOB</name>